<evidence type="ECO:0000313" key="8">
    <source>
        <dbReference type="EMBL" id="CAB5227309.1"/>
    </source>
</evidence>
<organism evidence="8">
    <name type="scientific">uncultured Caudovirales phage</name>
    <dbReference type="NCBI Taxonomy" id="2100421"/>
    <lineage>
        <taxon>Viruses</taxon>
        <taxon>Duplodnaviria</taxon>
        <taxon>Heunggongvirae</taxon>
        <taxon>Uroviricota</taxon>
        <taxon>Caudoviricetes</taxon>
        <taxon>Peduoviridae</taxon>
        <taxon>Maltschvirus</taxon>
        <taxon>Maltschvirus maltsch</taxon>
    </lineage>
</organism>
<evidence type="ECO:0000313" key="7">
    <source>
        <dbReference type="EMBL" id="CAB4222237.1"/>
    </source>
</evidence>
<sequence length="194" mass="20721">MRMSDQINELATALAKAQGQIEDAQKGSINPAFRSKYADMSAVREAVRMPLSQNCIAVIQLPRLNDTSVEVETMLVHSSGQFIAETLAIPLNKRDAHGTGSALSYGRRYGLMSLLCLASDDDDGNAAVAPLQAPAKLTQDFKLMDSARLAAAGGTETLTVWWKSLSKEDRAGVDPNEIAELKKAASKIVVGDSG</sequence>
<proteinExistence type="predicted"/>
<protein>
    <submittedName>
        <fullName evidence="8">Essential recombination function protein</fullName>
    </submittedName>
</protein>
<evidence type="ECO:0000313" key="4">
    <source>
        <dbReference type="EMBL" id="CAB4181279.1"/>
    </source>
</evidence>
<dbReference type="EMBL" id="LR796847">
    <property type="protein sequence ID" value="CAB4169344.1"/>
    <property type="molecule type" value="Genomic_DNA"/>
</dbReference>
<dbReference type="EMBL" id="LR797171">
    <property type="protein sequence ID" value="CAB4191579.1"/>
    <property type="molecule type" value="Genomic_DNA"/>
</dbReference>
<dbReference type="EMBL" id="LR797514">
    <property type="protein sequence ID" value="CAB4222237.1"/>
    <property type="molecule type" value="Genomic_DNA"/>
</dbReference>
<dbReference type="InterPro" id="IPR007499">
    <property type="entry name" value="ERF_bacteria_virus"/>
</dbReference>
<dbReference type="EMBL" id="LR796926">
    <property type="protein sequence ID" value="CAB4175858.1"/>
    <property type="molecule type" value="Genomic_DNA"/>
</dbReference>
<dbReference type="EMBL" id="LR797018">
    <property type="protein sequence ID" value="CAB4181279.1"/>
    <property type="molecule type" value="Genomic_DNA"/>
</dbReference>
<gene>
    <name evidence="4" type="ORF">UFOVP1072_23</name>
    <name evidence="5" type="ORF">UFOVP1211_49</name>
    <name evidence="6" type="ORF">UFOVP1420_38</name>
    <name evidence="8" type="ORF">UFOVP1518_37</name>
    <name evidence="7" type="ORF">UFOVP1657_31</name>
    <name evidence="1" type="ORF">UFOVP475_50</name>
    <name evidence="2" type="ORF">UFOVP897_12</name>
    <name evidence="3" type="ORF">UFOVP984_50</name>
</gene>
<evidence type="ECO:0000313" key="6">
    <source>
        <dbReference type="EMBL" id="CAB4211829.1"/>
    </source>
</evidence>
<dbReference type="EMBL" id="LR796460">
    <property type="protein sequence ID" value="CAB4145852.1"/>
    <property type="molecule type" value="Genomic_DNA"/>
</dbReference>
<dbReference type="EMBL" id="LR797376">
    <property type="protein sequence ID" value="CAB4211829.1"/>
    <property type="molecule type" value="Genomic_DNA"/>
</dbReference>
<evidence type="ECO:0000313" key="2">
    <source>
        <dbReference type="EMBL" id="CAB4169344.1"/>
    </source>
</evidence>
<evidence type="ECO:0000313" key="1">
    <source>
        <dbReference type="EMBL" id="CAB4145852.1"/>
    </source>
</evidence>
<dbReference type="Pfam" id="PF04404">
    <property type="entry name" value="ERF"/>
    <property type="match status" value="1"/>
</dbReference>
<dbReference type="EMBL" id="LR798369">
    <property type="protein sequence ID" value="CAB5227309.1"/>
    <property type="molecule type" value="Genomic_DNA"/>
</dbReference>
<evidence type="ECO:0000313" key="3">
    <source>
        <dbReference type="EMBL" id="CAB4175858.1"/>
    </source>
</evidence>
<reference evidence="8" key="1">
    <citation type="submission" date="2020-05" db="EMBL/GenBank/DDBJ databases">
        <authorList>
            <person name="Chiriac C."/>
            <person name="Salcher M."/>
            <person name="Ghai R."/>
            <person name="Kavagutti S V."/>
        </authorList>
    </citation>
    <scope>NUCLEOTIDE SEQUENCE</scope>
</reference>
<accession>A0A6J7XHE4</accession>
<evidence type="ECO:0000313" key="5">
    <source>
        <dbReference type="EMBL" id="CAB4191579.1"/>
    </source>
</evidence>
<name>A0A6J7XHE4_9CAUD</name>